<protein>
    <submittedName>
        <fullName evidence="2">DUF3397 domain-containing protein</fullName>
    </submittedName>
</protein>
<keyword evidence="1" id="KW-0472">Membrane</keyword>
<keyword evidence="1" id="KW-0812">Transmembrane</keyword>
<dbReference type="InterPro" id="IPR024515">
    <property type="entry name" value="DUF3397"/>
</dbReference>
<reference evidence="2" key="1">
    <citation type="submission" date="2022-05" db="EMBL/GenBank/DDBJ databases">
        <authorList>
            <person name="Oliphant S.A."/>
            <person name="Watson-Haigh N.S."/>
            <person name="Sumby K.M."/>
            <person name="Gardner J.M."/>
            <person name="Jiranek V."/>
        </authorList>
    </citation>
    <scope>NUCLEOTIDE SEQUENCE</scope>
    <source>
        <strain evidence="2">KI11_C11</strain>
    </source>
</reference>
<organism evidence="2 3">
    <name type="scientific">Fructilactobacillus hinvesii</name>
    <dbReference type="NCBI Taxonomy" id="2940300"/>
    <lineage>
        <taxon>Bacteria</taxon>
        <taxon>Bacillati</taxon>
        <taxon>Bacillota</taxon>
        <taxon>Bacilli</taxon>
        <taxon>Lactobacillales</taxon>
        <taxon>Lactobacillaceae</taxon>
        <taxon>Fructilactobacillus</taxon>
    </lineage>
</organism>
<dbReference type="Proteomes" id="UP001057025">
    <property type="component" value="Chromosome"/>
</dbReference>
<evidence type="ECO:0000313" key="2">
    <source>
        <dbReference type="EMBL" id="USS87248.1"/>
    </source>
</evidence>
<keyword evidence="1" id="KW-1133">Transmembrane helix</keyword>
<sequence length="131" mass="15023">MQMVQVPTSMSALFQLQIIPAIGLVLLGFIVSLIKRLSHQRWLKKVRLLDLCPLFAIWVIPGLTLTSHGNTWLPPLLSIWFGSGALLLMILFCKDGEIILKPFLIRWWRCGDLYWLACYLIALSYEIGIRL</sequence>
<feature type="transmembrane region" description="Helical" evidence="1">
    <location>
        <begin position="113"/>
        <end position="129"/>
    </location>
</feature>
<accession>A0ABY5BQ74</accession>
<feature type="transmembrane region" description="Helical" evidence="1">
    <location>
        <begin position="12"/>
        <end position="34"/>
    </location>
</feature>
<dbReference type="Pfam" id="PF11877">
    <property type="entry name" value="DUF3397"/>
    <property type="match status" value="1"/>
</dbReference>
<name>A0ABY5BQ74_9LACO</name>
<evidence type="ECO:0000313" key="3">
    <source>
        <dbReference type="Proteomes" id="UP001057025"/>
    </source>
</evidence>
<evidence type="ECO:0000256" key="1">
    <source>
        <dbReference type="SAM" id="Phobius"/>
    </source>
</evidence>
<feature type="transmembrane region" description="Helical" evidence="1">
    <location>
        <begin position="72"/>
        <end position="92"/>
    </location>
</feature>
<proteinExistence type="predicted"/>
<keyword evidence="3" id="KW-1185">Reference proteome</keyword>
<gene>
    <name evidence="2" type="ORF">M3M39_03770</name>
</gene>
<dbReference type="EMBL" id="CP097118">
    <property type="protein sequence ID" value="USS87248.1"/>
    <property type="molecule type" value="Genomic_DNA"/>
</dbReference>
<dbReference type="RefSeq" id="WP_252796546.1">
    <property type="nucleotide sequence ID" value="NZ_CP097118.1"/>
</dbReference>
<feature type="transmembrane region" description="Helical" evidence="1">
    <location>
        <begin position="46"/>
        <end position="66"/>
    </location>
</feature>